<dbReference type="PANTHER" id="PTHR35568:SF1">
    <property type="entry name" value="TRANSCRIPTIONAL REGULATOR DAUR"/>
    <property type="match status" value="1"/>
</dbReference>
<sequence length="223" mass="25494">MDKLAQVYRFPMLPSNEIAALNQELENYTRVCDAIALLFQPFAEVVLHDLGTETVIYIAGNFSKREIGEPSLLSEIDFHGDERIIGPYEKVNWDGRTIKSISIVLPNHNGEPLAVLCINVDLSDFHAVIRTLSTLIRLPEDNMKPASLFKEDWHESINEYIQRWTHARGIRMSDMTRAEKRELVIELSTEGAFSARNSAPYISRVLGLGRTTVYKYLNEKKRN</sequence>
<dbReference type="InterPro" id="IPR013559">
    <property type="entry name" value="YheO"/>
</dbReference>
<dbReference type="Pfam" id="PF13309">
    <property type="entry name" value="HTH_22"/>
    <property type="match status" value="1"/>
</dbReference>
<organism evidence="3 4">
    <name type="scientific">Azospirillum endophyticum</name>
    <dbReference type="NCBI Taxonomy" id="2800326"/>
    <lineage>
        <taxon>Bacteria</taxon>
        <taxon>Pseudomonadati</taxon>
        <taxon>Pseudomonadota</taxon>
        <taxon>Alphaproteobacteria</taxon>
        <taxon>Rhodospirillales</taxon>
        <taxon>Azospirillaceae</taxon>
        <taxon>Azospirillum</taxon>
    </lineage>
</organism>
<dbReference type="InterPro" id="IPR039445">
    <property type="entry name" value="DauR-like_HTH"/>
</dbReference>
<reference evidence="4" key="1">
    <citation type="submission" date="2021-01" db="EMBL/GenBank/DDBJ databases">
        <title>Genome public.</title>
        <authorList>
            <person name="Liu C."/>
            <person name="Sun Q."/>
        </authorList>
    </citation>
    <scope>NUCLEOTIDE SEQUENCE [LARGE SCALE GENOMIC DNA]</scope>
    <source>
        <strain evidence="4">YIM B02556</strain>
    </source>
</reference>
<comment type="caution">
    <text evidence="3">The sequence shown here is derived from an EMBL/GenBank/DDBJ whole genome shotgun (WGS) entry which is preliminary data.</text>
</comment>
<name>A0ABS1FFD0_9PROT</name>
<dbReference type="PANTHER" id="PTHR35568">
    <property type="entry name" value="TRANSCRIPTIONAL REGULATOR DAUR"/>
    <property type="match status" value="1"/>
</dbReference>
<dbReference type="Pfam" id="PF08348">
    <property type="entry name" value="PAS_6"/>
    <property type="match status" value="1"/>
</dbReference>
<evidence type="ECO:0000259" key="2">
    <source>
        <dbReference type="Pfam" id="PF13309"/>
    </source>
</evidence>
<gene>
    <name evidence="3" type="ORF">JHL17_32340</name>
</gene>
<feature type="domain" description="Transcriptional regulator DauR-like HTH" evidence="2">
    <location>
        <begin position="157"/>
        <end position="218"/>
    </location>
</feature>
<dbReference type="InterPro" id="IPR039446">
    <property type="entry name" value="DauR-like"/>
</dbReference>
<dbReference type="Proteomes" id="UP000652760">
    <property type="component" value="Unassembled WGS sequence"/>
</dbReference>
<protein>
    <submittedName>
        <fullName evidence="3">PAS domain-containing protein</fullName>
    </submittedName>
</protein>
<feature type="domain" description="YheO-like" evidence="1">
    <location>
        <begin position="25"/>
        <end position="128"/>
    </location>
</feature>
<evidence type="ECO:0000313" key="4">
    <source>
        <dbReference type="Proteomes" id="UP000652760"/>
    </source>
</evidence>
<dbReference type="EMBL" id="JAENHM010000078">
    <property type="protein sequence ID" value="MBK1842097.1"/>
    <property type="molecule type" value="Genomic_DNA"/>
</dbReference>
<evidence type="ECO:0000259" key="1">
    <source>
        <dbReference type="Pfam" id="PF08348"/>
    </source>
</evidence>
<accession>A0ABS1FFD0</accession>
<dbReference type="RefSeq" id="WP_200198774.1">
    <property type="nucleotide sequence ID" value="NZ_JAENHM010000078.1"/>
</dbReference>
<keyword evidence="4" id="KW-1185">Reference proteome</keyword>
<proteinExistence type="predicted"/>
<evidence type="ECO:0000313" key="3">
    <source>
        <dbReference type="EMBL" id="MBK1842097.1"/>
    </source>
</evidence>